<evidence type="ECO:0000313" key="1">
    <source>
        <dbReference type="EMBL" id="MED6148491.1"/>
    </source>
</evidence>
<reference evidence="1 2" key="1">
    <citation type="journal article" date="2023" name="Plants (Basel)">
        <title>Bridging the Gap: Combining Genomics and Transcriptomics Approaches to Understand Stylosanthes scabra, an Orphan Legume from the Brazilian Caatinga.</title>
        <authorList>
            <person name="Ferreira-Neto J.R.C."/>
            <person name="da Silva M.D."/>
            <person name="Binneck E."/>
            <person name="de Melo N.F."/>
            <person name="da Silva R.H."/>
            <person name="de Melo A.L.T.M."/>
            <person name="Pandolfi V."/>
            <person name="Bustamante F.O."/>
            <person name="Brasileiro-Vidal A.C."/>
            <person name="Benko-Iseppon A.M."/>
        </authorList>
    </citation>
    <scope>NUCLEOTIDE SEQUENCE [LARGE SCALE GENOMIC DNA]</scope>
    <source>
        <tissue evidence="1">Leaves</tissue>
    </source>
</reference>
<organism evidence="1 2">
    <name type="scientific">Stylosanthes scabra</name>
    <dbReference type="NCBI Taxonomy" id="79078"/>
    <lineage>
        <taxon>Eukaryota</taxon>
        <taxon>Viridiplantae</taxon>
        <taxon>Streptophyta</taxon>
        <taxon>Embryophyta</taxon>
        <taxon>Tracheophyta</taxon>
        <taxon>Spermatophyta</taxon>
        <taxon>Magnoliopsida</taxon>
        <taxon>eudicotyledons</taxon>
        <taxon>Gunneridae</taxon>
        <taxon>Pentapetalae</taxon>
        <taxon>rosids</taxon>
        <taxon>fabids</taxon>
        <taxon>Fabales</taxon>
        <taxon>Fabaceae</taxon>
        <taxon>Papilionoideae</taxon>
        <taxon>50 kb inversion clade</taxon>
        <taxon>dalbergioids sensu lato</taxon>
        <taxon>Dalbergieae</taxon>
        <taxon>Pterocarpus clade</taxon>
        <taxon>Stylosanthes</taxon>
    </lineage>
</organism>
<evidence type="ECO:0008006" key="3">
    <source>
        <dbReference type="Google" id="ProtNLM"/>
    </source>
</evidence>
<keyword evidence="2" id="KW-1185">Reference proteome</keyword>
<evidence type="ECO:0000313" key="2">
    <source>
        <dbReference type="Proteomes" id="UP001341840"/>
    </source>
</evidence>
<sequence>MEFGSRMPAIAVIRNYTISKVVDYMVFESEPTLVKCKKFGNGCSWLMFRPNSTTSLLIARLAKQKSIVKIYGEWEASYGTLPVWCKVICDAMKGAVVEVETLPCYDGGEELEDVKILHKIF</sequence>
<proteinExistence type="predicted"/>
<dbReference type="Proteomes" id="UP001341840">
    <property type="component" value="Unassembled WGS sequence"/>
</dbReference>
<protein>
    <recommendedName>
        <fullName evidence="3">Transposase MuDR plant domain-containing protein</fullName>
    </recommendedName>
</protein>
<gene>
    <name evidence="1" type="ORF">PIB30_053676</name>
</gene>
<name>A0ABU6TIA8_9FABA</name>
<accession>A0ABU6TIA8</accession>
<dbReference type="EMBL" id="JASCZI010091022">
    <property type="protein sequence ID" value="MED6148491.1"/>
    <property type="molecule type" value="Genomic_DNA"/>
</dbReference>
<comment type="caution">
    <text evidence="1">The sequence shown here is derived from an EMBL/GenBank/DDBJ whole genome shotgun (WGS) entry which is preliminary data.</text>
</comment>